<dbReference type="GO" id="GO:0004672">
    <property type="term" value="F:protein kinase activity"/>
    <property type="evidence" value="ECO:0007669"/>
    <property type="project" value="InterPro"/>
</dbReference>
<gene>
    <name evidence="3" type="ORF">BIW11_06123</name>
</gene>
<dbReference type="PROSITE" id="PS50011">
    <property type="entry name" value="PROTEIN_KINASE_DOM"/>
    <property type="match status" value="1"/>
</dbReference>
<dbReference type="EMBL" id="MNPL01001731">
    <property type="protein sequence ID" value="OQR78861.1"/>
    <property type="molecule type" value="Genomic_DNA"/>
</dbReference>
<feature type="domain" description="Protein kinase" evidence="2">
    <location>
        <begin position="14"/>
        <end position="275"/>
    </location>
</feature>
<dbReference type="FunCoup" id="A0A1V9XZG3">
    <property type="interactions" value="898"/>
</dbReference>
<dbReference type="SUPFAM" id="SSF56112">
    <property type="entry name" value="Protein kinase-like (PK-like)"/>
    <property type="match status" value="1"/>
</dbReference>
<comment type="similarity">
    <text evidence="1">Belongs to the protein kinase superfamily. STE Ser/Thr protein kinase family. STE20 subfamily.</text>
</comment>
<evidence type="ECO:0000259" key="2">
    <source>
        <dbReference type="PROSITE" id="PS50011"/>
    </source>
</evidence>
<dbReference type="PANTHER" id="PTHR48014:SF21">
    <property type="entry name" value="SERINE_THREONINE-PROTEIN KINASE FRAY2"/>
    <property type="match status" value="1"/>
</dbReference>
<sequence length="339" mass="37967">MLLDDSGIIPPGKFGNLRFLDWGSRGSRVYSALEGGRAVALKVVDLEPAGELEEAEREVRVLCSLRHAHVARIIRVFTHGRYLILVQRLCSSLSLFRLLEGGFPMGLPEHAVAFALRECLIGLTYLHGCGLVHRALSAAHLLCDDRGRVCITGMRHCVSVSGYRGERCYDFPSRHALHNLPWLAPEVLAQDLRGYGRAADLYSVGILALELANGRAPFAGLPPEKALLFKLRDVVPSLNASKRFKESFTDFTNQCLNYDPDARPNCLQLSRHPYLKQVKRYSSLWRFIPPPKDIKSIQEAKQQSPLRESGPFLFSAMDDSVDENVVSPIKWSWEENEAS</sequence>
<dbReference type="Proteomes" id="UP000192247">
    <property type="component" value="Unassembled WGS sequence"/>
</dbReference>
<organism evidence="3 4">
    <name type="scientific">Tropilaelaps mercedesae</name>
    <dbReference type="NCBI Taxonomy" id="418985"/>
    <lineage>
        <taxon>Eukaryota</taxon>
        <taxon>Metazoa</taxon>
        <taxon>Ecdysozoa</taxon>
        <taxon>Arthropoda</taxon>
        <taxon>Chelicerata</taxon>
        <taxon>Arachnida</taxon>
        <taxon>Acari</taxon>
        <taxon>Parasitiformes</taxon>
        <taxon>Mesostigmata</taxon>
        <taxon>Gamasina</taxon>
        <taxon>Dermanyssoidea</taxon>
        <taxon>Laelapidae</taxon>
        <taxon>Tropilaelaps</taxon>
    </lineage>
</organism>
<evidence type="ECO:0000313" key="4">
    <source>
        <dbReference type="Proteomes" id="UP000192247"/>
    </source>
</evidence>
<keyword evidence="4" id="KW-1185">Reference proteome</keyword>
<dbReference type="InterPro" id="IPR011009">
    <property type="entry name" value="Kinase-like_dom_sf"/>
</dbReference>
<dbReference type="STRING" id="418985.A0A1V9XZG3"/>
<dbReference type="Gene3D" id="1.10.510.10">
    <property type="entry name" value="Transferase(Phosphotransferase) domain 1"/>
    <property type="match status" value="1"/>
</dbReference>
<dbReference type="InterPro" id="IPR000719">
    <property type="entry name" value="Prot_kinase_dom"/>
</dbReference>
<keyword evidence="3" id="KW-0808">Transferase</keyword>
<comment type="caution">
    <text evidence="3">The sequence shown here is derived from an EMBL/GenBank/DDBJ whole genome shotgun (WGS) entry which is preliminary data.</text>
</comment>
<dbReference type="Pfam" id="PF00069">
    <property type="entry name" value="Pkinase"/>
    <property type="match status" value="1"/>
</dbReference>
<dbReference type="OrthoDB" id="840771at2759"/>
<dbReference type="GO" id="GO:0005524">
    <property type="term" value="F:ATP binding"/>
    <property type="evidence" value="ECO:0007669"/>
    <property type="project" value="InterPro"/>
</dbReference>
<dbReference type="InterPro" id="IPR047173">
    <property type="entry name" value="STRAD_A/B-like"/>
</dbReference>
<protein>
    <submittedName>
        <fullName evidence="3">STE20-related kinase adapter protein alpha-like</fullName>
    </submittedName>
</protein>
<keyword evidence="3" id="KW-0418">Kinase</keyword>
<dbReference type="GO" id="GO:1902554">
    <property type="term" value="C:serine/threonine protein kinase complex"/>
    <property type="evidence" value="ECO:0007669"/>
    <property type="project" value="TreeGrafter"/>
</dbReference>
<dbReference type="InParanoid" id="A0A1V9XZG3"/>
<proteinExistence type="inferred from homology"/>
<accession>A0A1V9XZG3</accession>
<dbReference type="PANTHER" id="PTHR48014">
    <property type="entry name" value="SERINE/THREONINE-PROTEIN KINASE FRAY2"/>
    <property type="match status" value="1"/>
</dbReference>
<evidence type="ECO:0000256" key="1">
    <source>
        <dbReference type="ARBA" id="ARBA00008874"/>
    </source>
</evidence>
<dbReference type="AlphaFoldDB" id="A0A1V9XZG3"/>
<dbReference type="GO" id="GO:0006611">
    <property type="term" value="P:protein export from nucleus"/>
    <property type="evidence" value="ECO:0007669"/>
    <property type="project" value="TreeGrafter"/>
</dbReference>
<reference evidence="3 4" key="1">
    <citation type="journal article" date="2017" name="Gigascience">
        <title>Draft genome of the honey bee ectoparasitic mite, Tropilaelaps mercedesae, is shaped by the parasitic life history.</title>
        <authorList>
            <person name="Dong X."/>
            <person name="Armstrong S.D."/>
            <person name="Xia D."/>
            <person name="Makepeace B.L."/>
            <person name="Darby A.C."/>
            <person name="Kadowaki T."/>
        </authorList>
    </citation>
    <scope>NUCLEOTIDE SEQUENCE [LARGE SCALE GENOMIC DNA]</scope>
    <source>
        <strain evidence="3">Wuxi-XJTLU</strain>
    </source>
</reference>
<dbReference type="GO" id="GO:0043539">
    <property type="term" value="F:protein serine/threonine kinase activator activity"/>
    <property type="evidence" value="ECO:0007669"/>
    <property type="project" value="InterPro"/>
</dbReference>
<name>A0A1V9XZG3_9ACAR</name>
<evidence type="ECO:0000313" key="3">
    <source>
        <dbReference type="EMBL" id="OQR78861.1"/>
    </source>
</evidence>